<dbReference type="Gene3D" id="3.30.2090.10">
    <property type="entry name" value="Multidrug efflux transporter AcrB TolC docking domain, DN and DC subdomains"/>
    <property type="match status" value="2"/>
</dbReference>
<reference evidence="3" key="2">
    <citation type="submission" date="2023-07" db="EMBL/GenBank/DDBJ databases">
        <authorList>
            <person name="Jung D.-H."/>
        </authorList>
    </citation>
    <scope>NUCLEOTIDE SEQUENCE [LARGE SCALE GENOMIC DNA]</scope>
    <source>
        <strain evidence="3">JA-25</strain>
    </source>
</reference>
<dbReference type="EMBL" id="WAEL01000013">
    <property type="protein sequence ID" value="NID13631.1"/>
    <property type="molecule type" value="Genomic_DNA"/>
</dbReference>
<protein>
    <submittedName>
        <fullName evidence="2">Efflux RND transporter permease subunit</fullName>
    </submittedName>
</protein>
<feature type="transmembrane region" description="Helical" evidence="1">
    <location>
        <begin position="542"/>
        <end position="564"/>
    </location>
</feature>
<dbReference type="InterPro" id="IPR001036">
    <property type="entry name" value="Acrflvin-R"/>
</dbReference>
<sequence length="1064" mass="117114">MIEQPSVPDTTMPTNRHIRRSYFEVFSRPILFTGVLLLIAGIYAYTRMQTNLFPEVLFPRVSIIVDNGQQPINRMMITVTKPLESAVKKVNGVTIVKTSTSRGSCTIDVFFEWGQDIYTQKTQVESRVNEIRNFLPPGVNLSIEAMNQSLFPVYGYTLESDNHGLVALRDRANLLVRPLFSQVSGISNVVVRGGKAKEIVVIPDAVKLASVNLPISALMSAINANNNVLSNGYVANYRRLYLTLTDTRVLDVDALNALIVKNYGIRIVTLGEVARVEVQEQQQEFLVINANGHQAVQIDLVKQPGVNLIDFAKNAEAKAIEIRKILPRGMRLKSYYDQSAFVGASVHSVIKTIYEGLLLAILVMVVFLRSWRASTVVLLTIPVTLAFTVLVLYVVGITINIMSLGAIAASIGLIIDDAIVIIEQIYRVHEEEPEKNRFAVVQEAIHNLFPAMVGSSLSTIVIHFPFRLMSGLAGSFFRELSDTMQITMVCSFLVTWLLLPVLHLLIGFKPPGSPVRRGGSTKNAHAVDESAQVRRLHWLTQLFSKPVFSLLLVSLLGFGAWFSYGRLETGFLPDLDEGTIVMDYFTPPGTSIQETDRILREAERIIVADSNVATYSRRTGIRMAFRGVPPNFGDYSIQLKATRTKTTVEVIDELRTRINAAQPVLDISFGQRIADLLGDLMSTPQPIEIKLFGDNYALLQSLSKQASGILEKIPGVVDINDGLIEAGPSLVFEPDQAKLSQYKIGLTDFQTQLTAYTGGVALGPNAAQPVPSPAQAALTAGIQVGSFQDGEQMRRMLLRFANFEQNDLEKLRNVLIFLPDGTTRPLAFFCRITVLGGEIEQRREDLKSTVVLTARLNGRDLGSVIRDIQTQFAQKLPLPQGYTVGYGGAYAEQQQSFSELLLILTLASLLVLAVLMFLFKDWWLSVLVLMLSLLGITGCITALYLTNIPLNVSSYTGIIMIVGIIAENAIFTVNQFEYTLARTGNVDESVKYAIALRLRPKLMTAIGAILALMPLALGFGLGAQMQQPLAVAVIGGFVAGLPLLLLVLPTALRTLYHGRLINPS</sequence>
<dbReference type="InterPro" id="IPR027463">
    <property type="entry name" value="AcrB_DN_DC_subdom"/>
</dbReference>
<feature type="transmembrane region" description="Helical" evidence="1">
    <location>
        <begin position="1029"/>
        <end position="1052"/>
    </location>
</feature>
<feature type="transmembrane region" description="Helical" evidence="1">
    <location>
        <begin position="25"/>
        <end position="45"/>
    </location>
</feature>
<feature type="transmembrane region" description="Helical" evidence="1">
    <location>
        <begin position="447"/>
        <end position="466"/>
    </location>
</feature>
<evidence type="ECO:0000313" key="3">
    <source>
        <dbReference type="Proteomes" id="UP000606008"/>
    </source>
</evidence>
<keyword evidence="3" id="KW-1185">Reference proteome</keyword>
<dbReference type="Pfam" id="PF00873">
    <property type="entry name" value="ACR_tran"/>
    <property type="match status" value="1"/>
</dbReference>
<keyword evidence="1" id="KW-0812">Transmembrane</keyword>
<gene>
    <name evidence="2" type="ORF">F7231_25915</name>
</gene>
<accession>A0ABX0QMA0</accession>
<reference evidence="3" key="1">
    <citation type="submission" date="2019-09" db="EMBL/GenBank/DDBJ databases">
        <authorList>
            <person name="Jung D.-H."/>
        </authorList>
    </citation>
    <scope>NUCLEOTIDE SEQUENCE [LARGE SCALE GENOMIC DNA]</scope>
    <source>
        <strain evidence="3">JA-25</strain>
    </source>
</reference>
<feature type="transmembrane region" description="Helical" evidence="1">
    <location>
        <begin position="375"/>
        <end position="395"/>
    </location>
</feature>
<feature type="transmembrane region" description="Helical" evidence="1">
    <location>
        <begin position="900"/>
        <end position="919"/>
    </location>
</feature>
<keyword evidence="1" id="KW-0472">Membrane</keyword>
<feature type="transmembrane region" description="Helical" evidence="1">
    <location>
        <begin position="486"/>
        <end position="508"/>
    </location>
</feature>
<feature type="transmembrane region" description="Helical" evidence="1">
    <location>
        <begin position="349"/>
        <end position="368"/>
    </location>
</feature>
<feature type="transmembrane region" description="Helical" evidence="1">
    <location>
        <begin position="1002"/>
        <end position="1023"/>
    </location>
</feature>
<keyword evidence="1" id="KW-1133">Transmembrane helix</keyword>
<evidence type="ECO:0000313" key="2">
    <source>
        <dbReference type="EMBL" id="NID13631.1"/>
    </source>
</evidence>
<feature type="transmembrane region" description="Helical" evidence="1">
    <location>
        <begin position="926"/>
        <end position="946"/>
    </location>
</feature>
<dbReference type="SUPFAM" id="SSF82693">
    <property type="entry name" value="Multidrug efflux transporter AcrB pore domain, PN1, PN2, PC1 and PC2 subdomains"/>
    <property type="match status" value="3"/>
</dbReference>
<organism evidence="2 3">
    <name type="scientific">Fibrivirga algicola</name>
    <dbReference type="NCBI Taxonomy" id="2950420"/>
    <lineage>
        <taxon>Bacteria</taxon>
        <taxon>Pseudomonadati</taxon>
        <taxon>Bacteroidota</taxon>
        <taxon>Cytophagia</taxon>
        <taxon>Cytophagales</taxon>
        <taxon>Spirosomataceae</taxon>
        <taxon>Fibrivirga</taxon>
    </lineage>
</organism>
<dbReference type="RefSeq" id="WP_166694153.1">
    <property type="nucleotide sequence ID" value="NZ_WAEL01000013.1"/>
</dbReference>
<dbReference type="PANTHER" id="PTHR32063">
    <property type="match status" value="1"/>
</dbReference>
<dbReference type="Gene3D" id="3.30.70.1320">
    <property type="entry name" value="Multidrug efflux transporter AcrB pore domain like"/>
    <property type="match status" value="1"/>
</dbReference>
<feature type="transmembrane region" description="Helical" evidence="1">
    <location>
        <begin position="952"/>
        <end position="973"/>
    </location>
</feature>
<dbReference type="SUPFAM" id="SSF82866">
    <property type="entry name" value="Multidrug efflux transporter AcrB transmembrane domain"/>
    <property type="match status" value="2"/>
</dbReference>
<dbReference type="SUPFAM" id="SSF82714">
    <property type="entry name" value="Multidrug efflux transporter AcrB TolC docking domain, DN and DC subdomains"/>
    <property type="match status" value="1"/>
</dbReference>
<comment type="caution">
    <text evidence="2">The sequence shown here is derived from an EMBL/GenBank/DDBJ whole genome shotgun (WGS) entry which is preliminary data.</text>
</comment>
<feature type="transmembrane region" description="Helical" evidence="1">
    <location>
        <begin position="401"/>
        <end position="426"/>
    </location>
</feature>
<evidence type="ECO:0000256" key="1">
    <source>
        <dbReference type="SAM" id="Phobius"/>
    </source>
</evidence>
<name>A0ABX0QMA0_9BACT</name>
<dbReference type="Gene3D" id="3.30.70.1440">
    <property type="entry name" value="Multidrug efflux transporter AcrB pore domain"/>
    <property type="match status" value="1"/>
</dbReference>
<dbReference type="Proteomes" id="UP000606008">
    <property type="component" value="Unassembled WGS sequence"/>
</dbReference>
<dbReference type="PANTHER" id="PTHR32063:SF24">
    <property type="entry name" value="CATION EFFLUX SYSTEM (ACRB_ACRD_ACRF FAMILY)"/>
    <property type="match status" value="1"/>
</dbReference>
<dbReference type="PRINTS" id="PR00702">
    <property type="entry name" value="ACRIFLAVINRP"/>
</dbReference>
<dbReference type="Gene3D" id="1.20.1640.10">
    <property type="entry name" value="Multidrug efflux transporter AcrB transmembrane domain"/>
    <property type="match status" value="2"/>
</dbReference>
<dbReference type="Gene3D" id="3.30.70.1430">
    <property type="entry name" value="Multidrug efflux transporter AcrB pore domain"/>
    <property type="match status" value="2"/>
</dbReference>
<proteinExistence type="predicted"/>